<name>A0AAV3YG79_9GAST</name>
<dbReference type="AlphaFoldDB" id="A0AAV3YG79"/>
<feature type="region of interest" description="Disordered" evidence="1">
    <location>
        <begin position="201"/>
        <end position="251"/>
    </location>
</feature>
<evidence type="ECO:0000313" key="2">
    <source>
        <dbReference type="EMBL" id="GFN81856.1"/>
    </source>
</evidence>
<feature type="compositionally biased region" description="Polar residues" evidence="1">
    <location>
        <begin position="224"/>
        <end position="242"/>
    </location>
</feature>
<organism evidence="2 3">
    <name type="scientific">Plakobranchus ocellatus</name>
    <dbReference type="NCBI Taxonomy" id="259542"/>
    <lineage>
        <taxon>Eukaryota</taxon>
        <taxon>Metazoa</taxon>
        <taxon>Spiralia</taxon>
        <taxon>Lophotrochozoa</taxon>
        <taxon>Mollusca</taxon>
        <taxon>Gastropoda</taxon>
        <taxon>Heterobranchia</taxon>
        <taxon>Euthyneura</taxon>
        <taxon>Panpulmonata</taxon>
        <taxon>Sacoglossa</taxon>
        <taxon>Placobranchoidea</taxon>
        <taxon>Plakobranchidae</taxon>
        <taxon>Plakobranchus</taxon>
    </lineage>
</organism>
<keyword evidence="3" id="KW-1185">Reference proteome</keyword>
<dbReference type="Proteomes" id="UP000735302">
    <property type="component" value="Unassembled WGS sequence"/>
</dbReference>
<reference evidence="2 3" key="1">
    <citation type="journal article" date="2021" name="Elife">
        <title>Chloroplast acquisition without the gene transfer in kleptoplastic sea slugs, Plakobranchus ocellatus.</title>
        <authorList>
            <person name="Maeda T."/>
            <person name="Takahashi S."/>
            <person name="Yoshida T."/>
            <person name="Shimamura S."/>
            <person name="Takaki Y."/>
            <person name="Nagai Y."/>
            <person name="Toyoda A."/>
            <person name="Suzuki Y."/>
            <person name="Arimoto A."/>
            <person name="Ishii H."/>
            <person name="Satoh N."/>
            <person name="Nishiyama T."/>
            <person name="Hasebe M."/>
            <person name="Maruyama T."/>
            <person name="Minagawa J."/>
            <person name="Obokata J."/>
            <person name="Shigenobu S."/>
        </authorList>
    </citation>
    <scope>NUCLEOTIDE SEQUENCE [LARGE SCALE GENOMIC DNA]</scope>
</reference>
<gene>
    <name evidence="2" type="ORF">PoB_000836200</name>
</gene>
<comment type="caution">
    <text evidence="2">The sequence shown here is derived from an EMBL/GenBank/DDBJ whole genome shotgun (WGS) entry which is preliminary data.</text>
</comment>
<sequence>MNPVFFVSIKCKRLVTYQYINQAPLTGRYVHSSLERFLSYPLLAASKQPAILHTFCAVFSENTSGNAEQCTSHQLADSYQAASSHSFWCGHFEPTARNCSKRLAQLTRSYGTLLLLVRTDPKRFRPTTIAPYHNNEERHPMSILCKNRHDWSKAHRSPPIRANLLNAAVLESLVPISTSKLVDWYCLVGLGTNPGMSFYRNSPKLSETHRNSPKLTTETHRNSPKLTETLQNSPKLTETLRNSPPKLSKTN</sequence>
<proteinExistence type="predicted"/>
<protein>
    <submittedName>
        <fullName evidence="2">Uncharacterized protein</fullName>
    </submittedName>
</protein>
<dbReference type="EMBL" id="BLXT01000975">
    <property type="protein sequence ID" value="GFN81856.1"/>
    <property type="molecule type" value="Genomic_DNA"/>
</dbReference>
<evidence type="ECO:0000256" key="1">
    <source>
        <dbReference type="SAM" id="MobiDB-lite"/>
    </source>
</evidence>
<accession>A0AAV3YG79</accession>
<evidence type="ECO:0000313" key="3">
    <source>
        <dbReference type="Proteomes" id="UP000735302"/>
    </source>
</evidence>